<evidence type="ECO:0000256" key="6">
    <source>
        <dbReference type="RuleBase" id="RU000320"/>
    </source>
</evidence>
<keyword evidence="4 5" id="KW-0472">Membrane</keyword>
<comment type="catalytic activity">
    <reaction evidence="5">
        <text>a quinone + NADH + 5 H(+)(in) = a quinol + NAD(+) + 4 H(+)(out)</text>
        <dbReference type="Rhea" id="RHEA:57888"/>
        <dbReference type="ChEBI" id="CHEBI:15378"/>
        <dbReference type="ChEBI" id="CHEBI:24646"/>
        <dbReference type="ChEBI" id="CHEBI:57540"/>
        <dbReference type="ChEBI" id="CHEBI:57945"/>
        <dbReference type="ChEBI" id="CHEBI:132124"/>
    </reaction>
</comment>
<feature type="transmembrane region" description="Helical" evidence="5">
    <location>
        <begin position="348"/>
        <end position="369"/>
    </location>
</feature>
<evidence type="ECO:0000256" key="2">
    <source>
        <dbReference type="ARBA" id="ARBA00022692"/>
    </source>
</evidence>
<keyword evidence="5" id="KW-0520">NAD</keyword>
<feature type="domain" description="NADH:quinone oxidoreductase/Mrp antiporter transmembrane" evidence="8">
    <location>
        <begin position="421"/>
        <end position="521"/>
    </location>
</feature>
<dbReference type="Proteomes" id="UP000664617">
    <property type="component" value="Unassembled WGS sequence"/>
</dbReference>
<feature type="transmembrane region" description="Helical" evidence="5">
    <location>
        <begin position="12"/>
        <end position="35"/>
    </location>
</feature>
<dbReference type="PANTHER" id="PTHR22773">
    <property type="entry name" value="NADH DEHYDROGENASE"/>
    <property type="match status" value="1"/>
</dbReference>
<evidence type="ECO:0000256" key="4">
    <source>
        <dbReference type="ARBA" id="ARBA00023136"/>
    </source>
</evidence>
<dbReference type="EMBL" id="JAFMPK010000027">
    <property type="protein sequence ID" value="MBO0608768.1"/>
    <property type="molecule type" value="Genomic_DNA"/>
</dbReference>
<feature type="transmembrane region" description="Helical" evidence="5">
    <location>
        <begin position="152"/>
        <end position="167"/>
    </location>
</feature>
<comment type="function">
    <text evidence="5">NDH-1 shuttles electrons from NADH, via FMN and iron-sulfur (Fe-S) centers, to quinones in the respiratory chain. The immediate electron acceptor for the enzyme in this species is believed to be a menaquinone. Couples the redox reaction to proton translocation (for every two electrons transferred, four hydrogen ions are translocated across the cytoplasmic membrane), and thus conserves the redox energy in a proton gradient.</text>
</comment>
<keyword evidence="3 5" id="KW-1133">Transmembrane helix</keyword>
<organism evidence="9 10">
    <name type="scientific">Myceligenerans salitolerans</name>
    <dbReference type="NCBI Taxonomy" id="1230528"/>
    <lineage>
        <taxon>Bacteria</taxon>
        <taxon>Bacillati</taxon>
        <taxon>Actinomycetota</taxon>
        <taxon>Actinomycetes</taxon>
        <taxon>Micrococcales</taxon>
        <taxon>Promicromonosporaceae</taxon>
        <taxon>Myceligenerans</taxon>
    </lineage>
</organism>
<feature type="transmembrane region" description="Helical" evidence="5">
    <location>
        <begin position="633"/>
        <end position="654"/>
    </location>
</feature>
<accession>A0ABS3I727</accession>
<keyword evidence="9" id="KW-0560">Oxidoreductase</keyword>
<feature type="transmembrane region" description="Helical" evidence="5">
    <location>
        <begin position="47"/>
        <end position="66"/>
    </location>
</feature>
<comment type="similarity">
    <text evidence="5">Belongs to the complex I subunit 2 family.</text>
</comment>
<evidence type="ECO:0000256" key="5">
    <source>
        <dbReference type="HAMAP-Rule" id="MF_00445"/>
    </source>
</evidence>
<evidence type="ECO:0000256" key="7">
    <source>
        <dbReference type="SAM" id="MobiDB-lite"/>
    </source>
</evidence>
<keyword evidence="5" id="KW-1278">Translocase</keyword>
<evidence type="ECO:0000313" key="10">
    <source>
        <dbReference type="Proteomes" id="UP000664617"/>
    </source>
</evidence>
<dbReference type="InterPro" id="IPR010096">
    <property type="entry name" value="NADH-Q_OxRdtase_suN/2"/>
</dbReference>
<reference evidence="9 10" key="1">
    <citation type="submission" date="2021-03" db="EMBL/GenBank/DDBJ databases">
        <authorList>
            <person name="Xin L."/>
        </authorList>
    </citation>
    <scope>NUCLEOTIDE SEQUENCE [LARGE SCALE GENOMIC DNA]</scope>
    <source>
        <strain evidence="9 10">XHU 5031</strain>
    </source>
</reference>
<keyword evidence="5" id="KW-1003">Cell membrane</keyword>
<keyword evidence="5" id="KW-0813">Transport</keyword>
<evidence type="ECO:0000256" key="1">
    <source>
        <dbReference type="ARBA" id="ARBA00004127"/>
    </source>
</evidence>
<feature type="transmembrane region" description="Helical" evidence="5">
    <location>
        <begin position="277"/>
        <end position="301"/>
    </location>
</feature>
<feature type="transmembrane region" description="Helical" evidence="5">
    <location>
        <begin position="313"/>
        <end position="336"/>
    </location>
</feature>
<comment type="subcellular location">
    <subcellularLocation>
        <location evidence="5">Cell membrane</location>
        <topology evidence="5">Multi-pass membrane protein</topology>
    </subcellularLocation>
    <subcellularLocation>
        <location evidence="1">Endomembrane system</location>
        <topology evidence="1">Multi-pass membrane protein</topology>
    </subcellularLocation>
    <subcellularLocation>
        <location evidence="6">Membrane</location>
        <topology evidence="6">Multi-pass membrane protein</topology>
    </subcellularLocation>
</comment>
<name>A0ABS3I727_9MICO</name>
<feature type="transmembrane region" description="Helical" evidence="5">
    <location>
        <begin position="473"/>
        <end position="496"/>
    </location>
</feature>
<feature type="region of interest" description="Disordered" evidence="7">
    <location>
        <begin position="552"/>
        <end position="596"/>
    </location>
</feature>
<feature type="transmembrane region" description="Helical" evidence="5">
    <location>
        <begin position="424"/>
        <end position="445"/>
    </location>
</feature>
<dbReference type="EC" id="7.1.1.-" evidence="5"/>
<sequence length="666" mass="68111">MVDITAFAGPEIEWAALAPLLIVLGTGVIGVLVEAFVPDRARRTTQIVLTLVALAGALAAVGVLWVRLQQTLTGAVDQEAALNPEVLGGTLFLTPFALGAQGIVVVLAFLGVLVVADRTSTGEDAFAPTAAAVPGTHYEDLAREARLRQTEIYPLLLFAAGGMMLFASTDDLIVMFIALEVLSLPLYVLCATARRRRLLSQEAAAKYFLLGAFASALFIFGVALIYGFGGTVLGMLSQQTGPGPVGDRPVGVRLADISTAAQQVAQTGGLPEGMSTLYLAGVVLVVVGLLFKVGAVPFHAWTPDVYTGAPTPITGFMAAATKAAAVVALVQVLWRASFGMPPQVIEQLQLAVVVIAVLTMAVGTVVGAVQTDVKRLLAYSSIAHAGFLVTGVVGFATLVDGGAVVSVTQTVEGNSYAGEVIQGILFYLVAYGVATVGAFGVVTLVRERSADGVVLGEATDLAAWRGLGRRAPWLTAAFALFLLSMAGIPLTAGFVAKFGVFSAAVSAGYWWLAVVGVLASVVAVAFYVRVIVVMVMTPSNADTAAEVAAGGDTTATEGTENAQDLEPAEDVASTGGVAGKAPIPADDSRGSGAVEATAPEGGLATLTVFGEEHEEAAETPASDAVVVGSRGPAAVAIALCAAATLVLGLFPSLLLDLAEQATRYVP</sequence>
<comment type="subunit">
    <text evidence="5">NDH-1 is composed of 14 different subunits. Subunits NuoA, H, J, K, L, M, N constitute the membrane sector of the complex.</text>
</comment>
<feature type="transmembrane region" description="Helical" evidence="5">
    <location>
        <begin position="86"/>
        <end position="116"/>
    </location>
</feature>
<gene>
    <name evidence="5 9" type="primary">nuoN</name>
    <name evidence="9" type="ORF">J0911_06955</name>
</gene>
<comment type="caution">
    <text evidence="9">The sequence shown here is derived from an EMBL/GenBank/DDBJ whole genome shotgun (WGS) entry which is preliminary data.</text>
</comment>
<keyword evidence="2 5" id="KW-0812">Transmembrane</keyword>
<evidence type="ECO:0000256" key="3">
    <source>
        <dbReference type="ARBA" id="ARBA00022989"/>
    </source>
</evidence>
<dbReference type="InterPro" id="IPR001750">
    <property type="entry name" value="ND/Mrp_TM"/>
</dbReference>
<dbReference type="HAMAP" id="MF_00445">
    <property type="entry name" value="NDH1_NuoN_1"/>
    <property type="match status" value="1"/>
</dbReference>
<reference evidence="10" key="2">
    <citation type="submission" date="2023-07" db="EMBL/GenBank/DDBJ databases">
        <title>Myceligenerans salitolerans sp. nov., a halotolerant actinomycete isolated from a salt lake in Xinjiang, China.</title>
        <authorList>
            <person name="Guan T."/>
        </authorList>
    </citation>
    <scope>NUCLEOTIDE SEQUENCE [LARGE SCALE GENOMIC DNA]</scope>
    <source>
        <strain evidence="10">XHU 5031</strain>
    </source>
</reference>
<dbReference type="GO" id="GO:0016491">
    <property type="term" value="F:oxidoreductase activity"/>
    <property type="evidence" value="ECO:0007669"/>
    <property type="project" value="UniProtKB-KW"/>
</dbReference>
<dbReference type="RefSeq" id="WP_207274705.1">
    <property type="nucleotide sequence ID" value="NZ_JAFMPK010000027.1"/>
</dbReference>
<feature type="compositionally biased region" description="Low complexity" evidence="7">
    <location>
        <begin position="552"/>
        <end position="562"/>
    </location>
</feature>
<feature type="transmembrane region" description="Helical" evidence="5">
    <location>
        <begin position="508"/>
        <end position="528"/>
    </location>
</feature>
<feature type="transmembrane region" description="Helical" evidence="5">
    <location>
        <begin position="376"/>
        <end position="399"/>
    </location>
</feature>
<keyword evidence="10" id="KW-1185">Reference proteome</keyword>
<evidence type="ECO:0000313" key="9">
    <source>
        <dbReference type="EMBL" id="MBO0608768.1"/>
    </source>
</evidence>
<keyword evidence="5" id="KW-0874">Quinone</keyword>
<feature type="transmembrane region" description="Helical" evidence="5">
    <location>
        <begin position="205"/>
        <end position="228"/>
    </location>
</feature>
<dbReference type="Pfam" id="PF00361">
    <property type="entry name" value="Proton_antipo_M"/>
    <property type="match status" value="2"/>
</dbReference>
<evidence type="ECO:0000259" key="8">
    <source>
        <dbReference type="Pfam" id="PF00361"/>
    </source>
</evidence>
<protein>
    <recommendedName>
        <fullName evidence="5">NADH-quinone oxidoreductase subunit N</fullName>
        <ecNumber evidence="5">7.1.1.-</ecNumber>
    </recommendedName>
    <alternativeName>
        <fullName evidence="5">NADH dehydrogenase I subunit N</fullName>
    </alternativeName>
    <alternativeName>
        <fullName evidence="5">NDH-1 subunit N</fullName>
    </alternativeName>
</protein>
<feature type="transmembrane region" description="Helical" evidence="5">
    <location>
        <begin position="173"/>
        <end position="193"/>
    </location>
</feature>
<proteinExistence type="inferred from homology"/>
<feature type="domain" description="NADH:quinone oxidoreductase/Mrp antiporter transmembrane" evidence="8">
    <location>
        <begin position="170"/>
        <end position="393"/>
    </location>
</feature>
<dbReference type="NCBIfam" id="NF004441">
    <property type="entry name" value="PRK05777.1-4"/>
    <property type="match status" value="1"/>
</dbReference>